<dbReference type="InterPro" id="IPR002653">
    <property type="entry name" value="Znf_A20"/>
</dbReference>
<evidence type="ECO:0000259" key="8">
    <source>
        <dbReference type="PROSITE" id="PS51039"/>
    </source>
</evidence>
<comment type="caution">
    <text evidence="9">The sequence shown here is derived from an EMBL/GenBank/DDBJ whole genome shotgun (WGS) entry which is preliminary data.</text>
</comment>
<evidence type="ECO:0000256" key="1">
    <source>
        <dbReference type="ARBA" id="ARBA00003732"/>
    </source>
</evidence>
<evidence type="ECO:0000256" key="6">
    <source>
        <dbReference type="SAM" id="MobiDB-lite"/>
    </source>
</evidence>
<accession>A0A9W6F7G7</accession>
<dbReference type="GO" id="GO:0008270">
    <property type="term" value="F:zinc ion binding"/>
    <property type="evidence" value="ECO:0007669"/>
    <property type="project" value="UniProtKB-KW"/>
</dbReference>
<evidence type="ECO:0000256" key="4">
    <source>
        <dbReference type="ARBA" id="ARBA00022833"/>
    </source>
</evidence>
<dbReference type="Proteomes" id="UP001165080">
    <property type="component" value="Unassembled WGS sequence"/>
</dbReference>
<dbReference type="InterPro" id="IPR050652">
    <property type="entry name" value="AN1_A20_ZnFinger"/>
</dbReference>
<evidence type="ECO:0000259" key="7">
    <source>
        <dbReference type="PROSITE" id="PS51036"/>
    </source>
</evidence>
<comment type="function">
    <text evidence="1">May be involved in environmental stress response.</text>
</comment>
<sequence length="151" mass="15961">MEREQASSPQLCETGCGFFANVGCGGLCSKCHRELARAAAAAQPKPTVEQSFAKPVQEAQPVSEPVSLPASAPAEASTSGSADAPPKTATRCLECKKKVGLTGFKCKCGNMYCGQHRYAESHNCPFDYKGVHKEKLASSNPVVQASKVQKI</sequence>
<feature type="domain" description="A20-type" evidence="7">
    <location>
        <begin position="6"/>
        <end position="40"/>
    </location>
</feature>
<dbReference type="SMART" id="SM00154">
    <property type="entry name" value="ZnF_AN1"/>
    <property type="match status" value="1"/>
</dbReference>
<dbReference type="AlphaFoldDB" id="A0A9W6F7G7"/>
<dbReference type="Gene3D" id="1.20.5.4770">
    <property type="match status" value="1"/>
</dbReference>
<dbReference type="FunFam" id="4.10.1110.10:FF:000001">
    <property type="entry name" value="Zinc finger AN1-type containing 6"/>
    <property type="match status" value="1"/>
</dbReference>
<evidence type="ECO:0000256" key="3">
    <source>
        <dbReference type="ARBA" id="ARBA00022771"/>
    </source>
</evidence>
<feature type="region of interest" description="Disordered" evidence="6">
    <location>
        <begin position="42"/>
        <end position="88"/>
    </location>
</feature>
<organism evidence="9 10">
    <name type="scientific">Pleodorina starrii</name>
    <dbReference type="NCBI Taxonomy" id="330485"/>
    <lineage>
        <taxon>Eukaryota</taxon>
        <taxon>Viridiplantae</taxon>
        <taxon>Chlorophyta</taxon>
        <taxon>core chlorophytes</taxon>
        <taxon>Chlorophyceae</taxon>
        <taxon>CS clade</taxon>
        <taxon>Chlamydomonadales</taxon>
        <taxon>Volvocaceae</taxon>
        <taxon>Pleodorina</taxon>
    </lineage>
</organism>
<dbReference type="Pfam" id="PF01754">
    <property type="entry name" value="zf-A20"/>
    <property type="match status" value="1"/>
</dbReference>
<keyword evidence="4" id="KW-0862">Zinc</keyword>
<dbReference type="EMBL" id="BRXU01000023">
    <property type="protein sequence ID" value="GLC58516.1"/>
    <property type="molecule type" value="Genomic_DNA"/>
</dbReference>
<dbReference type="InterPro" id="IPR035896">
    <property type="entry name" value="AN1-like_Znf"/>
</dbReference>
<dbReference type="Pfam" id="PF01428">
    <property type="entry name" value="zf-AN1"/>
    <property type="match status" value="1"/>
</dbReference>
<proteinExistence type="predicted"/>
<dbReference type="PANTHER" id="PTHR10634:SF149">
    <property type="entry name" value="AN1-TYPE DOMAIN-CONTAINING PROTEIN-RELATED"/>
    <property type="match status" value="1"/>
</dbReference>
<dbReference type="SUPFAM" id="SSF118310">
    <property type="entry name" value="AN1-like Zinc finger"/>
    <property type="match status" value="1"/>
</dbReference>
<keyword evidence="10" id="KW-1185">Reference proteome</keyword>
<keyword evidence="3 5" id="KW-0863">Zinc-finger</keyword>
<dbReference type="SUPFAM" id="SSF57716">
    <property type="entry name" value="Glucocorticoid receptor-like (DNA-binding domain)"/>
    <property type="match status" value="1"/>
</dbReference>
<dbReference type="PANTHER" id="PTHR10634">
    <property type="entry name" value="AN1-TYPE ZINC FINGER PROTEIN"/>
    <property type="match status" value="1"/>
</dbReference>
<evidence type="ECO:0000256" key="2">
    <source>
        <dbReference type="ARBA" id="ARBA00022723"/>
    </source>
</evidence>
<evidence type="ECO:0000313" key="10">
    <source>
        <dbReference type="Proteomes" id="UP001165080"/>
    </source>
</evidence>
<dbReference type="GO" id="GO:0003677">
    <property type="term" value="F:DNA binding"/>
    <property type="evidence" value="ECO:0007669"/>
    <property type="project" value="InterPro"/>
</dbReference>
<dbReference type="PROSITE" id="PS51036">
    <property type="entry name" value="ZF_A20"/>
    <property type="match status" value="1"/>
</dbReference>
<dbReference type="PROSITE" id="PS51039">
    <property type="entry name" value="ZF_AN1"/>
    <property type="match status" value="1"/>
</dbReference>
<keyword evidence="2" id="KW-0479">Metal-binding</keyword>
<evidence type="ECO:0000313" key="9">
    <source>
        <dbReference type="EMBL" id="GLC58516.1"/>
    </source>
</evidence>
<name>A0A9W6F7G7_9CHLO</name>
<protein>
    <submittedName>
        <fullName evidence="9">Uncharacterized protein</fullName>
    </submittedName>
</protein>
<reference evidence="9 10" key="1">
    <citation type="journal article" date="2023" name="Commun. Biol.">
        <title>Reorganization of the ancestral sex-determining regions during the evolution of trioecy in Pleodorina starrii.</title>
        <authorList>
            <person name="Takahashi K."/>
            <person name="Suzuki S."/>
            <person name="Kawai-Toyooka H."/>
            <person name="Yamamoto K."/>
            <person name="Hamaji T."/>
            <person name="Ootsuki R."/>
            <person name="Yamaguchi H."/>
            <person name="Kawachi M."/>
            <person name="Higashiyama T."/>
            <person name="Nozaki H."/>
        </authorList>
    </citation>
    <scope>NUCLEOTIDE SEQUENCE [LARGE SCALE GENOMIC DNA]</scope>
    <source>
        <strain evidence="9 10">NIES-4479</strain>
    </source>
</reference>
<feature type="domain" description="AN1-type" evidence="8">
    <location>
        <begin position="86"/>
        <end position="132"/>
    </location>
</feature>
<dbReference type="InterPro" id="IPR000058">
    <property type="entry name" value="Znf_AN1"/>
</dbReference>
<dbReference type="OrthoDB" id="428577at2759"/>
<dbReference type="Gene3D" id="4.10.1110.10">
    <property type="entry name" value="AN1-like Zinc finger"/>
    <property type="match status" value="1"/>
</dbReference>
<evidence type="ECO:0000256" key="5">
    <source>
        <dbReference type="PROSITE-ProRule" id="PRU00449"/>
    </source>
</evidence>
<dbReference type="SMART" id="SM00259">
    <property type="entry name" value="ZnF_A20"/>
    <property type="match status" value="1"/>
</dbReference>
<gene>
    <name evidence="9" type="primary">PLEST005311</name>
    <name evidence="9" type="ORF">PLESTB_001369400</name>
</gene>